<evidence type="ECO:0000313" key="2">
    <source>
        <dbReference type="Proteomes" id="UP001202961"/>
    </source>
</evidence>
<protein>
    <submittedName>
        <fullName evidence="1">Uncharacterized protein</fullName>
    </submittedName>
</protein>
<accession>A0ABT0UEQ2</accession>
<dbReference type="RefSeq" id="WP_250933714.1">
    <property type="nucleotide sequence ID" value="NZ_JAMQBK010000134.1"/>
</dbReference>
<keyword evidence="2" id="KW-1185">Reference proteome</keyword>
<sequence>MKCHELAERLSRERPDLPPVEVARLCLILLNTEEDATQLSDTEKRMEAWQHASFRCEAATDQYAAVVEELDQLFGDEPVQFRPDQLWTLLRAVKVQSQMLELYTQQMALA</sequence>
<organism evidence="1 2">
    <name type="scientific">Aporhodopirellula aestuarii</name>
    <dbReference type="NCBI Taxonomy" id="2950107"/>
    <lineage>
        <taxon>Bacteria</taxon>
        <taxon>Pseudomonadati</taxon>
        <taxon>Planctomycetota</taxon>
        <taxon>Planctomycetia</taxon>
        <taxon>Pirellulales</taxon>
        <taxon>Pirellulaceae</taxon>
        <taxon>Aporhodopirellula</taxon>
    </lineage>
</organism>
<comment type="caution">
    <text evidence="1">The sequence shown here is derived from an EMBL/GenBank/DDBJ whole genome shotgun (WGS) entry which is preliminary data.</text>
</comment>
<dbReference type="EMBL" id="JAMQBK010000134">
    <property type="protein sequence ID" value="MCM2375159.1"/>
    <property type="molecule type" value="Genomic_DNA"/>
</dbReference>
<gene>
    <name evidence="1" type="ORF">NB063_31435</name>
</gene>
<proteinExistence type="predicted"/>
<reference evidence="1 2" key="1">
    <citation type="journal article" date="2022" name="Syst. Appl. Microbiol.">
        <title>Rhodopirellula aestuarii sp. nov., a novel member of the genus Rhodopirellula isolated from brackish sediments collected in the Tagus River estuary, Portugal.</title>
        <authorList>
            <person name="Vitorino I.R."/>
            <person name="Klimek D."/>
            <person name="Calusinska M."/>
            <person name="Lobo-da-Cunha A."/>
            <person name="Vasconcelos V."/>
            <person name="Lage O.M."/>
        </authorList>
    </citation>
    <scope>NUCLEOTIDE SEQUENCE [LARGE SCALE GENOMIC DNA]</scope>
    <source>
        <strain evidence="1 2">ICT_H3.1</strain>
    </source>
</reference>
<dbReference type="Proteomes" id="UP001202961">
    <property type="component" value="Unassembled WGS sequence"/>
</dbReference>
<name>A0ABT0UEQ2_9BACT</name>
<evidence type="ECO:0000313" key="1">
    <source>
        <dbReference type="EMBL" id="MCM2375159.1"/>
    </source>
</evidence>